<evidence type="ECO:0000256" key="1">
    <source>
        <dbReference type="ARBA" id="ARBA00004196"/>
    </source>
</evidence>
<keyword evidence="3 6" id="KW-0813">Transport</keyword>
<keyword evidence="4" id="KW-0479">Metal-binding</keyword>
<gene>
    <name evidence="8" type="ORF">RSO01_76200</name>
</gene>
<comment type="caution">
    <text evidence="8">The sequence shown here is derived from an EMBL/GenBank/DDBJ whole genome shotgun (WGS) entry which is preliminary data.</text>
</comment>
<evidence type="ECO:0000256" key="5">
    <source>
        <dbReference type="ARBA" id="ARBA00022729"/>
    </source>
</evidence>
<dbReference type="Gene3D" id="3.40.50.1980">
    <property type="entry name" value="Nitrogenase molybdenum iron protein domain"/>
    <property type="match status" value="2"/>
</dbReference>
<reference evidence="8 9" key="1">
    <citation type="submission" date="2019-07" db="EMBL/GenBank/DDBJ databases">
        <title>Whole genome shotgun sequence of Reyranella soli NBRC 108950.</title>
        <authorList>
            <person name="Hosoyama A."/>
            <person name="Uohara A."/>
            <person name="Ohji S."/>
            <person name="Ichikawa N."/>
        </authorList>
    </citation>
    <scope>NUCLEOTIDE SEQUENCE [LARGE SCALE GENOMIC DNA]</scope>
    <source>
        <strain evidence="8 9">NBRC 108950</strain>
    </source>
</reference>
<dbReference type="PRINTS" id="PR00690">
    <property type="entry name" value="ADHESNFAMILY"/>
</dbReference>
<dbReference type="InterPro" id="IPR050492">
    <property type="entry name" value="Bact_metal-bind_prot9"/>
</dbReference>
<dbReference type="GO" id="GO:0030001">
    <property type="term" value="P:metal ion transport"/>
    <property type="evidence" value="ECO:0007669"/>
    <property type="project" value="InterPro"/>
</dbReference>
<dbReference type="GO" id="GO:0046872">
    <property type="term" value="F:metal ion binding"/>
    <property type="evidence" value="ECO:0007669"/>
    <property type="project" value="UniProtKB-KW"/>
</dbReference>
<keyword evidence="5 7" id="KW-0732">Signal</keyword>
<keyword evidence="9" id="KW-1185">Reference proteome</keyword>
<sequence length="304" mass="33202">MRVRLARRHFLTTLLALAGTHAQAAERAKVVATFSVLGDMVGRIAGDKVQLATIVGGDADCELYQPTAADARAVADARLFVMNGLNPRFEPWAETLLKRAPFRGTKLVASQGANVIIDDRPRGAVKGPQTDQHAWHDPANGLIYVANIAEGLARLDPPNAAVYRAQAERYAQEIRALDAWARSELAAIPSSKRRFITSHDGFEYLARAYDIEMTPARGMVNDTDPSAEDIARLIQQIRTTKVKAIFIENMNDPRLIERVAREAGATVGGTLYSDALSKPGGDADTYLKMIRHNVSTLKAAMLKN</sequence>
<evidence type="ECO:0000313" key="8">
    <source>
        <dbReference type="EMBL" id="GEP60454.1"/>
    </source>
</evidence>
<name>A0A512NND7_9HYPH</name>
<dbReference type="InterPro" id="IPR006128">
    <property type="entry name" value="Lipoprotein_PsaA-like"/>
</dbReference>
<comment type="similarity">
    <text evidence="2 6">Belongs to the bacterial solute-binding protein 9 family.</text>
</comment>
<dbReference type="GO" id="GO:0007155">
    <property type="term" value="P:cell adhesion"/>
    <property type="evidence" value="ECO:0007669"/>
    <property type="project" value="InterPro"/>
</dbReference>
<evidence type="ECO:0000313" key="9">
    <source>
        <dbReference type="Proteomes" id="UP000321058"/>
    </source>
</evidence>
<evidence type="ECO:0000256" key="6">
    <source>
        <dbReference type="RuleBase" id="RU003512"/>
    </source>
</evidence>
<proteinExistence type="inferred from homology"/>
<accession>A0A512NND7</accession>
<evidence type="ECO:0000256" key="4">
    <source>
        <dbReference type="ARBA" id="ARBA00022723"/>
    </source>
</evidence>
<comment type="subcellular location">
    <subcellularLocation>
        <location evidence="1">Cell envelope</location>
    </subcellularLocation>
</comment>
<organism evidence="8 9">
    <name type="scientific">Reyranella soli</name>
    <dbReference type="NCBI Taxonomy" id="1230389"/>
    <lineage>
        <taxon>Bacteria</taxon>
        <taxon>Pseudomonadati</taxon>
        <taxon>Pseudomonadota</taxon>
        <taxon>Alphaproteobacteria</taxon>
        <taxon>Hyphomicrobiales</taxon>
        <taxon>Reyranellaceae</taxon>
        <taxon>Reyranella</taxon>
    </lineage>
</organism>
<dbReference type="EMBL" id="BKAJ01000165">
    <property type="protein sequence ID" value="GEP60454.1"/>
    <property type="molecule type" value="Genomic_DNA"/>
</dbReference>
<dbReference type="RefSeq" id="WP_147155797.1">
    <property type="nucleotide sequence ID" value="NZ_BKAJ01000165.1"/>
</dbReference>
<dbReference type="Pfam" id="PF01297">
    <property type="entry name" value="ZnuA"/>
    <property type="match status" value="1"/>
</dbReference>
<dbReference type="Proteomes" id="UP000321058">
    <property type="component" value="Unassembled WGS sequence"/>
</dbReference>
<dbReference type="PANTHER" id="PTHR42953:SF1">
    <property type="entry name" value="METAL-BINDING PROTEIN HI_0362-RELATED"/>
    <property type="match status" value="1"/>
</dbReference>
<dbReference type="InterPro" id="IPR006127">
    <property type="entry name" value="ZnuA-like"/>
</dbReference>
<dbReference type="PANTHER" id="PTHR42953">
    <property type="entry name" value="HIGH-AFFINITY ZINC UPTAKE SYSTEM PROTEIN ZNUA-RELATED"/>
    <property type="match status" value="1"/>
</dbReference>
<evidence type="ECO:0000256" key="3">
    <source>
        <dbReference type="ARBA" id="ARBA00022448"/>
    </source>
</evidence>
<feature type="signal peptide" evidence="7">
    <location>
        <begin position="1"/>
        <end position="24"/>
    </location>
</feature>
<dbReference type="InterPro" id="IPR006129">
    <property type="entry name" value="AdhesinB"/>
</dbReference>
<dbReference type="GO" id="GO:0030313">
    <property type="term" value="C:cell envelope"/>
    <property type="evidence" value="ECO:0007669"/>
    <property type="project" value="UniProtKB-SubCell"/>
</dbReference>
<evidence type="ECO:0000256" key="2">
    <source>
        <dbReference type="ARBA" id="ARBA00011028"/>
    </source>
</evidence>
<evidence type="ECO:0000256" key="7">
    <source>
        <dbReference type="SAM" id="SignalP"/>
    </source>
</evidence>
<dbReference type="OrthoDB" id="9793396at2"/>
<feature type="chain" id="PRO_5022157358" evidence="7">
    <location>
        <begin position="25"/>
        <end position="304"/>
    </location>
</feature>
<dbReference type="AlphaFoldDB" id="A0A512NND7"/>
<dbReference type="SUPFAM" id="SSF53807">
    <property type="entry name" value="Helical backbone' metal receptor"/>
    <property type="match status" value="1"/>
</dbReference>
<dbReference type="PRINTS" id="PR00691">
    <property type="entry name" value="ADHESINB"/>
</dbReference>
<protein>
    <submittedName>
        <fullName evidence="8">Metal ABC transporter substrate-binding protein</fullName>
    </submittedName>
</protein>